<proteinExistence type="predicted"/>
<reference evidence="2" key="1">
    <citation type="journal article" date="2022" name="Mol. Ecol. Resour.">
        <title>The genomes of chicory, endive, great burdock and yacon provide insights into Asteraceae palaeo-polyploidization history and plant inulin production.</title>
        <authorList>
            <person name="Fan W."/>
            <person name="Wang S."/>
            <person name="Wang H."/>
            <person name="Wang A."/>
            <person name="Jiang F."/>
            <person name="Liu H."/>
            <person name="Zhao H."/>
            <person name="Xu D."/>
            <person name="Zhang Y."/>
        </authorList>
    </citation>
    <scope>NUCLEOTIDE SEQUENCE [LARGE SCALE GENOMIC DNA]</scope>
    <source>
        <strain evidence="2">cv. Niubang</strain>
    </source>
</reference>
<name>A0ACB8YLH0_ARCLA</name>
<keyword evidence="2" id="KW-1185">Reference proteome</keyword>
<evidence type="ECO:0000313" key="2">
    <source>
        <dbReference type="Proteomes" id="UP001055879"/>
    </source>
</evidence>
<organism evidence="1 2">
    <name type="scientific">Arctium lappa</name>
    <name type="common">Greater burdock</name>
    <name type="synonym">Lappa major</name>
    <dbReference type="NCBI Taxonomy" id="4217"/>
    <lineage>
        <taxon>Eukaryota</taxon>
        <taxon>Viridiplantae</taxon>
        <taxon>Streptophyta</taxon>
        <taxon>Embryophyta</taxon>
        <taxon>Tracheophyta</taxon>
        <taxon>Spermatophyta</taxon>
        <taxon>Magnoliopsida</taxon>
        <taxon>eudicotyledons</taxon>
        <taxon>Gunneridae</taxon>
        <taxon>Pentapetalae</taxon>
        <taxon>asterids</taxon>
        <taxon>campanulids</taxon>
        <taxon>Asterales</taxon>
        <taxon>Asteraceae</taxon>
        <taxon>Carduoideae</taxon>
        <taxon>Cardueae</taxon>
        <taxon>Arctiinae</taxon>
        <taxon>Arctium</taxon>
    </lineage>
</organism>
<reference evidence="1 2" key="2">
    <citation type="journal article" date="2022" name="Mol. Ecol. Resour.">
        <title>The genomes of chicory, endive, great burdock and yacon provide insights into Asteraceae paleo-polyploidization history and plant inulin production.</title>
        <authorList>
            <person name="Fan W."/>
            <person name="Wang S."/>
            <person name="Wang H."/>
            <person name="Wang A."/>
            <person name="Jiang F."/>
            <person name="Liu H."/>
            <person name="Zhao H."/>
            <person name="Xu D."/>
            <person name="Zhang Y."/>
        </authorList>
    </citation>
    <scope>NUCLEOTIDE SEQUENCE [LARGE SCALE GENOMIC DNA]</scope>
    <source>
        <strain evidence="2">cv. Niubang</strain>
    </source>
</reference>
<protein>
    <submittedName>
        <fullName evidence="1">Uncharacterized protein</fullName>
    </submittedName>
</protein>
<sequence length="174" mass="18556">MLHRRTGGVGPRCNRGIKSYPKAPRVPNLGFYFNREQPENSGATQETSRPGAIGKPGIHPGVSHPGANGHRDQTRGSSNPGENPVAERSGPNTGEVREIPYDRDPSADSNGGRLVVVSWWSTAIIRGPWWRGGLVVVEWSSSRPRLVGGDGLAVVSGEESDNGGGDLDLEGDNR</sequence>
<dbReference type="EMBL" id="CM042058">
    <property type="protein sequence ID" value="KAI3685809.1"/>
    <property type="molecule type" value="Genomic_DNA"/>
</dbReference>
<comment type="caution">
    <text evidence="1">The sequence shown here is derived from an EMBL/GenBank/DDBJ whole genome shotgun (WGS) entry which is preliminary data.</text>
</comment>
<evidence type="ECO:0000313" key="1">
    <source>
        <dbReference type="EMBL" id="KAI3685809.1"/>
    </source>
</evidence>
<dbReference type="Proteomes" id="UP001055879">
    <property type="component" value="Linkage Group LG12"/>
</dbReference>
<accession>A0ACB8YLH0</accession>
<gene>
    <name evidence="1" type="ORF">L6452_35068</name>
</gene>